<reference evidence="1" key="1">
    <citation type="submission" date="2020-04" db="EMBL/GenBank/DDBJ databases">
        <authorList>
            <person name="Alioto T."/>
            <person name="Alioto T."/>
            <person name="Gomez Garrido J."/>
        </authorList>
    </citation>
    <scope>NUCLEOTIDE SEQUENCE</scope>
    <source>
        <strain evidence="1">A484AB</strain>
    </source>
</reference>
<keyword evidence="2" id="KW-1185">Reference proteome</keyword>
<evidence type="ECO:0000313" key="1">
    <source>
        <dbReference type="EMBL" id="CAB4001704.1"/>
    </source>
</evidence>
<dbReference type="InterPro" id="IPR012337">
    <property type="entry name" value="RNaseH-like_sf"/>
</dbReference>
<accession>A0A7D9E4S6</accession>
<organism evidence="1 2">
    <name type="scientific">Paramuricea clavata</name>
    <name type="common">Red gorgonian</name>
    <name type="synonym">Violescent sea-whip</name>
    <dbReference type="NCBI Taxonomy" id="317549"/>
    <lineage>
        <taxon>Eukaryota</taxon>
        <taxon>Metazoa</taxon>
        <taxon>Cnidaria</taxon>
        <taxon>Anthozoa</taxon>
        <taxon>Octocorallia</taxon>
        <taxon>Malacalcyonacea</taxon>
        <taxon>Plexauridae</taxon>
        <taxon>Paramuricea</taxon>
    </lineage>
</organism>
<dbReference type="Pfam" id="PF02171">
    <property type="entry name" value="Piwi"/>
    <property type="match status" value="1"/>
</dbReference>
<dbReference type="SUPFAM" id="SSF53098">
    <property type="entry name" value="Ribonuclease H-like"/>
    <property type="match status" value="1"/>
</dbReference>
<protein>
    <submittedName>
        <fullName evidence="1">Argonaute-2 isoform X1</fullName>
    </submittedName>
</protein>
<dbReference type="OrthoDB" id="10252740at2759"/>
<dbReference type="Gene3D" id="3.40.50.2300">
    <property type="match status" value="1"/>
</dbReference>
<comment type="caution">
    <text evidence="1">The sequence shown here is derived from an EMBL/GenBank/DDBJ whole genome shotgun (WGS) entry which is preliminary data.</text>
</comment>
<dbReference type="InterPro" id="IPR003165">
    <property type="entry name" value="Piwi"/>
</dbReference>
<dbReference type="AlphaFoldDB" id="A0A7D9E4S6"/>
<gene>
    <name evidence="1" type="ORF">PACLA_8A046589</name>
</gene>
<sequence>MYGPKNRPGKETPRDRSWKITKQMLDPKELREWALISYINNDPKKKWPARYKGPAHLNDRGIENFVYYLVKAGGEKGFFITEHPCYTKIETGFLGTNKLFGNLKASYRDLQLIIVVLPVDGDDFHEEVKHCGDVAHGITTQCIKVEHASNDFSDWRKRETLVNLCLKINAKLGGTTCAIDREVIYPQFLVSQS</sequence>
<dbReference type="GO" id="GO:0003676">
    <property type="term" value="F:nucleic acid binding"/>
    <property type="evidence" value="ECO:0007669"/>
    <property type="project" value="InterPro"/>
</dbReference>
<proteinExistence type="predicted"/>
<dbReference type="PANTHER" id="PTHR22891">
    <property type="entry name" value="EUKARYOTIC TRANSLATION INITIATION FACTOR 2C"/>
    <property type="match status" value="1"/>
</dbReference>
<evidence type="ECO:0000313" key="2">
    <source>
        <dbReference type="Proteomes" id="UP001152795"/>
    </source>
</evidence>
<dbReference type="Proteomes" id="UP001152795">
    <property type="component" value="Unassembled WGS sequence"/>
</dbReference>
<name>A0A7D9E4S6_PARCT</name>
<dbReference type="EMBL" id="CACRXK020004157">
    <property type="protein sequence ID" value="CAB4001704.1"/>
    <property type="molecule type" value="Genomic_DNA"/>
</dbReference>